<dbReference type="AlphaFoldDB" id="A0AAW0YI98"/>
<feature type="domain" description="DM13" evidence="3">
    <location>
        <begin position="34"/>
        <end position="135"/>
    </location>
</feature>
<keyword evidence="2" id="KW-0732">Signal</keyword>
<feature type="non-terminal residue" evidence="4">
    <location>
        <position position="1"/>
    </location>
</feature>
<dbReference type="PANTHER" id="PTHR24036">
    <property type="entry name" value="SKELETOR-RELATED"/>
    <property type="match status" value="1"/>
</dbReference>
<evidence type="ECO:0000256" key="1">
    <source>
        <dbReference type="ARBA" id="ARBA00022737"/>
    </source>
</evidence>
<dbReference type="PROSITE" id="PS51549">
    <property type="entry name" value="DM13"/>
    <property type="match status" value="1"/>
</dbReference>
<evidence type="ECO:0000313" key="4">
    <source>
        <dbReference type="EMBL" id="KAK8751489.1"/>
    </source>
</evidence>
<organism evidence="4 5">
    <name type="scientific">Cherax quadricarinatus</name>
    <name type="common">Australian red claw crayfish</name>
    <dbReference type="NCBI Taxonomy" id="27406"/>
    <lineage>
        <taxon>Eukaryota</taxon>
        <taxon>Metazoa</taxon>
        <taxon>Ecdysozoa</taxon>
        <taxon>Arthropoda</taxon>
        <taxon>Crustacea</taxon>
        <taxon>Multicrustacea</taxon>
        <taxon>Malacostraca</taxon>
        <taxon>Eumalacostraca</taxon>
        <taxon>Eucarida</taxon>
        <taxon>Decapoda</taxon>
        <taxon>Pleocyemata</taxon>
        <taxon>Astacidea</taxon>
        <taxon>Parastacoidea</taxon>
        <taxon>Parastacidae</taxon>
        <taxon>Cherax</taxon>
    </lineage>
</organism>
<protein>
    <recommendedName>
        <fullName evidence="3">DM13 domain-containing protein</fullName>
    </recommendedName>
</protein>
<reference evidence="4 5" key="1">
    <citation type="journal article" date="2024" name="BMC Genomics">
        <title>Genome assembly of redclaw crayfish (Cherax quadricarinatus) provides insights into its immune adaptation and hypoxia tolerance.</title>
        <authorList>
            <person name="Liu Z."/>
            <person name="Zheng J."/>
            <person name="Li H."/>
            <person name="Fang K."/>
            <person name="Wang S."/>
            <person name="He J."/>
            <person name="Zhou D."/>
            <person name="Weng S."/>
            <person name="Chi M."/>
            <person name="Gu Z."/>
            <person name="He J."/>
            <person name="Li F."/>
            <person name="Wang M."/>
        </authorList>
    </citation>
    <scope>NUCLEOTIDE SEQUENCE [LARGE SCALE GENOMIC DNA]</scope>
    <source>
        <strain evidence="4">ZL_2023a</strain>
    </source>
</reference>
<dbReference type="Proteomes" id="UP001445076">
    <property type="component" value="Unassembled WGS sequence"/>
</dbReference>
<feature type="signal peptide" evidence="2">
    <location>
        <begin position="1"/>
        <end position="26"/>
    </location>
</feature>
<name>A0AAW0YI98_CHEQU</name>
<dbReference type="EMBL" id="JARKIK010000005">
    <property type="protein sequence ID" value="KAK8751484.1"/>
    <property type="molecule type" value="Genomic_DNA"/>
</dbReference>
<proteinExistence type="predicted"/>
<accession>A0AAW0YI98</accession>
<comment type="caution">
    <text evidence="4">The sequence shown here is derived from an EMBL/GenBank/DDBJ whole genome shotgun (WGS) entry which is preliminary data.</text>
</comment>
<keyword evidence="1" id="KW-0677">Repeat</keyword>
<gene>
    <name evidence="4" type="ORF">OTU49_008728</name>
</gene>
<dbReference type="EMBL" id="JARKIK010000005">
    <property type="protein sequence ID" value="KAK8751489.1"/>
    <property type="molecule type" value="Genomic_DNA"/>
</dbReference>
<dbReference type="SMART" id="SM00686">
    <property type="entry name" value="DM13"/>
    <property type="match status" value="1"/>
</dbReference>
<reference evidence="4" key="2">
    <citation type="submission" date="2024-01" db="EMBL/GenBank/DDBJ databases">
        <authorList>
            <person name="He J."/>
            <person name="Wang M."/>
            <person name="Zheng J."/>
            <person name="Liu Z."/>
        </authorList>
    </citation>
    <scope>NUCLEOTIDE SEQUENCE</scope>
    <source>
        <strain evidence="4">ZL_2023a</strain>
        <tissue evidence="4">Muscle</tissue>
    </source>
</reference>
<dbReference type="PANTHER" id="PTHR24036:SF5">
    <property type="entry name" value="THROMBOMODULIN"/>
    <property type="match status" value="1"/>
</dbReference>
<evidence type="ECO:0000313" key="5">
    <source>
        <dbReference type="Proteomes" id="UP001445076"/>
    </source>
</evidence>
<keyword evidence="5" id="KW-1185">Reference proteome</keyword>
<dbReference type="InterPro" id="IPR019545">
    <property type="entry name" value="DM13_domain"/>
</dbReference>
<evidence type="ECO:0000259" key="3">
    <source>
        <dbReference type="PROSITE" id="PS51549"/>
    </source>
</evidence>
<dbReference type="Pfam" id="PF10517">
    <property type="entry name" value="DM13"/>
    <property type="match status" value="1"/>
</dbReference>
<dbReference type="InterPro" id="IPR052126">
    <property type="entry name" value="Spindle_Org/Thrombomodulin"/>
</dbReference>
<evidence type="ECO:0000256" key="2">
    <source>
        <dbReference type="SAM" id="SignalP"/>
    </source>
</evidence>
<feature type="chain" id="PRO_5044717551" description="DM13 domain-containing protein" evidence="2">
    <location>
        <begin position="27"/>
        <end position="135"/>
    </location>
</feature>
<sequence>SAGQGRAMVSWAVFVVIGVSVAAAAALPSNQYKGVYIGKLSTLEHGVTGDVYAVDNTTVFIEGFSYDGEGPDAFFFAGNKSPKPSSRGFIIPDEHNRNEVLGPYRNKNIILRFPVTKKGQRSLDNIKWMSVWCRR</sequence>